<organism evidence="1 2">
    <name type="scientific">Persea americana</name>
    <name type="common">Avocado</name>
    <dbReference type="NCBI Taxonomy" id="3435"/>
    <lineage>
        <taxon>Eukaryota</taxon>
        <taxon>Viridiplantae</taxon>
        <taxon>Streptophyta</taxon>
        <taxon>Embryophyta</taxon>
        <taxon>Tracheophyta</taxon>
        <taxon>Spermatophyta</taxon>
        <taxon>Magnoliopsida</taxon>
        <taxon>Magnoliidae</taxon>
        <taxon>Laurales</taxon>
        <taxon>Lauraceae</taxon>
        <taxon>Persea</taxon>
    </lineage>
</organism>
<evidence type="ECO:0000313" key="2">
    <source>
        <dbReference type="Proteomes" id="UP001234297"/>
    </source>
</evidence>
<reference evidence="1 2" key="1">
    <citation type="journal article" date="2022" name="Hortic Res">
        <title>A haplotype resolved chromosomal level avocado genome allows analysis of novel avocado genes.</title>
        <authorList>
            <person name="Nath O."/>
            <person name="Fletcher S.J."/>
            <person name="Hayward A."/>
            <person name="Shaw L.M."/>
            <person name="Masouleh A.K."/>
            <person name="Furtado A."/>
            <person name="Henry R.J."/>
            <person name="Mitter N."/>
        </authorList>
    </citation>
    <scope>NUCLEOTIDE SEQUENCE [LARGE SCALE GENOMIC DNA]</scope>
    <source>
        <strain evidence="2">cv. Hass</strain>
    </source>
</reference>
<comment type="caution">
    <text evidence="1">The sequence shown here is derived from an EMBL/GenBank/DDBJ whole genome shotgun (WGS) entry which is preliminary data.</text>
</comment>
<sequence length="73" mass="8588">MSQELAEVKYQIERDYLSQKLKDVFAEENSKKPADRRARERPRGDFLKDIFLGFLPWERLSSAGRKAVLVWSS</sequence>
<keyword evidence="2" id="KW-1185">Reference proteome</keyword>
<evidence type="ECO:0000313" key="1">
    <source>
        <dbReference type="EMBL" id="KAJ8637914.1"/>
    </source>
</evidence>
<proteinExistence type="predicted"/>
<name>A0ACC2LWV2_PERAE</name>
<dbReference type="Proteomes" id="UP001234297">
    <property type="component" value="Chromosome 3"/>
</dbReference>
<accession>A0ACC2LWV2</accession>
<protein>
    <submittedName>
        <fullName evidence="1">Uncharacterized protein</fullName>
    </submittedName>
</protein>
<gene>
    <name evidence="1" type="ORF">MRB53_012181</name>
</gene>
<dbReference type="EMBL" id="CM056811">
    <property type="protein sequence ID" value="KAJ8637914.1"/>
    <property type="molecule type" value="Genomic_DNA"/>
</dbReference>